<comment type="similarity">
    <text evidence="1">Belongs to the PrpF family.</text>
</comment>
<protein>
    <recommendedName>
        <fullName evidence="6">Methylitaconate Delta-isomerase</fullName>
    </recommendedName>
</protein>
<proteinExistence type="inferred from homology"/>
<accession>A0A8D3WLY0</accession>
<evidence type="ECO:0000256" key="1">
    <source>
        <dbReference type="ARBA" id="ARBA00007673"/>
    </source>
</evidence>
<dbReference type="InterPro" id="IPR007400">
    <property type="entry name" value="PrpF-like"/>
</dbReference>
<dbReference type="OrthoDB" id="3598211at2"/>
<name>A0A8D3WLY0_STRFA</name>
<keyword evidence="2" id="KW-0413">Isomerase</keyword>
<dbReference type="AlphaFoldDB" id="A0A8D3WLY0"/>
<dbReference type="SUPFAM" id="SSF54506">
    <property type="entry name" value="Diaminopimelate epimerase-like"/>
    <property type="match status" value="2"/>
</dbReference>
<evidence type="ECO:0000256" key="2">
    <source>
        <dbReference type="ARBA" id="ARBA00023235"/>
    </source>
</evidence>
<feature type="region of interest" description="Disordered" evidence="3">
    <location>
        <begin position="344"/>
        <end position="367"/>
    </location>
</feature>
<evidence type="ECO:0000313" key="4">
    <source>
        <dbReference type="EMBL" id="ADW07573.1"/>
    </source>
</evidence>
<evidence type="ECO:0000256" key="3">
    <source>
        <dbReference type="SAM" id="MobiDB-lite"/>
    </source>
</evidence>
<sequence length="367" mass="38789">MNVSLARAHGAPCPTAVLDGRAFPESEPQLLDALADLRAELSVQGAGDVLKNAIVRPSRHPLFDLDYRFVQSLPDSHDSFDLRGSCGHSILAAVEAAARTGMIQPLVPGCRVRVNVLNNGDNVVCETEETSDGGTRFTAHFLCSPPLRMPELLMTGDPVTAVPFDGSIVPVSLVSMGNPYAFVDASHLGVSGPGALFADDPLLFDAMRRLRVAVCESLGWDTFGAFPKIAALLPQEGGGLYVRAVSVPSWHPTVALTGAICLGAAAGIEGTVPWSLSGRKAAQDTDALLPVRTPGGSVRVAAHSTYGSDGEHRLAWVSVAEKQVEYRGLLPRLRRPAPQKAFAAPLASVRPSSDHVSEETPWVPLTA</sequence>
<dbReference type="KEGG" id="sfa:Sfla_6193"/>
<gene>
    <name evidence="4" type="ordered locus">Sfla_6193</name>
</gene>
<dbReference type="EMBL" id="CP002475">
    <property type="protein sequence ID" value="ADW07573.1"/>
    <property type="molecule type" value="Genomic_DNA"/>
</dbReference>
<dbReference type="PANTHER" id="PTHR43709">
    <property type="entry name" value="ACONITATE ISOMERASE-RELATED"/>
    <property type="match status" value="1"/>
</dbReference>
<evidence type="ECO:0008006" key="6">
    <source>
        <dbReference type="Google" id="ProtNLM"/>
    </source>
</evidence>
<dbReference type="Pfam" id="PF04303">
    <property type="entry name" value="PrpF"/>
    <property type="match status" value="1"/>
</dbReference>
<dbReference type="GO" id="GO:0016853">
    <property type="term" value="F:isomerase activity"/>
    <property type="evidence" value="ECO:0007669"/>
    <property type="project" value="UniProtKB-KW"/>
</dbReference>
<reference evidence="4 5" key="1">
    <citation type="submission" date="2011-01" db="EMBL/GenBank/DDBJ databases">
        <title>Complete sequence of chromosome of Streptomyces flavogriseus ATCC 33331.</title>
        <authorList>
            <consortium name="US DOE Joint Genome Institute"/>
            <person name="Lucas S."/>
            <person name="Copeland A."/>
            <person name="Lapidus A."/>
            <person name="Cheng J.-F."/>
            <person name="Goodwin L."/>
            <person name="Pitluck S."/>
            <person name="Davenport K."/>
            <person name="Detter J.C."/>
            <person name="Han C."/>
            <person name="Tapia R."/>
            <person name="Land M."/>
            <person name="Hauser L."/>
            <person name="Kyrpides N."/>
            <person name="Ivanova N."/>
            <person name="Ovchinnikova G."/>
            <person name="Pagani I."/>
            <person name="Brumm P."/>
            <person name="Mead D."/>
            <person name="Woyke T."/>
        </authorList>
    </citation>
    <scope>NUCLEOTIDE SEQUENCE [LARGE SCALE GENOMIC DNA]</scope>
    <source>
        <strain evidence="5">ATCC 33331 / IAF-45CD</strain>
    </source>
</reference>
<evidence type="ECO:0000313" key="5">
    <source>
        <dbReference type="Proteomes" id="UP000002066"/>
    </source>
</evidence>
<organism evidence="4 5">
    <name type="scientific">Streptomyces pratensis (strain ATCC 33331 / IAF-45CD)</name>
    <dbReference type="NCBI Taxonomy" id="591167"/>
    <lineage>
        <taxon>Bacteria</taxon>
        <taxon>Bacillati</taxon>
        <taxon>Actinomycetota</taxon>
        <taxon>Actinomycetes</taxon>
        <taxon>Kitasatosporales</taxon>
        <taxon>Streptomycetaceae</taxon>
        <taxon>Streptomyces</taxon>
    </lineage>
</organism>
<dbReference type="PANTHER" id="PTHR43709:SF2">
    <property type="entry name" value="DUF453 DOMAIN PROTEIN (AFU_ORTHOLOGUE AFUA_6G00360)"/>
    <property type="match status" value="1"/>
</dbReference>
<dbReference type="Proteomes" id="UP000002066">
    <property type="component" value="Chromosome"/>
</dbReference>
<dbReference type="Gene3D" id="3.10.310.10">
    <property type="entry name" value="Diaminopimelate Epimerase, Chain A, domain 1"/>
    <property type="match status" value="1"/>
</dbReference>